<dbReference type="InterPro" id="IPR011335">
    <property type="entry name" value="Restrct_endonuc-II-like"/>
</dbReference>
<sequence>MMAISDWFKTPESDETDLFRRSRPTKAQREAIHSYLEIPVFPWDTSICALIDQHNQFVMAFPDAGSKERKAESFMFDIQTTLNLIAYVDDLDPLSGALLARPLAFVEPTVDNSQFSDVESDLLQKYEANSIVSWPTLLLEGHIKAPSGPGQLPQFRPSGSTTHYQVVSDCSITFGTRVVALVVALVTEGRRGPEIMLDILNTNDCTDYNSATYRKLPGASLAESIHFFNQLDRAFCNLRIPGVSYESWVELEQDYDYLIRRSSLIGDSHLREWQDRDARFEEILNAAIPGTRMPGSRQIFEPMQIDGGADVGSSLRLPSPRLIKTPRDAEIYAAEVMEATGFTNVVPTGLGADGGIDVESTEAIAQVKLEGRRSSREQLQRLYGIAAHRDVLALFFSLGGYSAQAIQWAEETGMHLFEFEFDGTVIPRSSLAKQLFRMS</sequence>
<dbReference type="Pfam" id="PF04471">
    <property type="entry name" value="Mrr_cat"/>
    <property type="match status" value="1"/>
</dbReference>
<gene>
    <name evidence="2" type="ORF">ABH903_003088</name>
</gene>
<keyword evidence="3" id="KW-1185">Reference proteome</keyword>
<protein>
    <recommendedName>
        <fullName evidence="1">Restriction endonuclease type IV Mrr domain-containing protein</fullName>
    </recommendedName>
</protein>
<reference evidence="2 3" key="1">
    <citation type="submission" date="2024-07" db="EMBL/GenBank/DDBJ databases">
        <title>Mealworm larvae gut microbial communities from Newark, Delaware, USA.</title>
        <authorList>
            <person name="Blenner M."/>
        </authorList>
    </citation>
    <scope>NUCLEOTIDE SEQUENCE [LARGE SCALE GENOMIC DNA]</scope>
    <source>
        <strain evidence="2 3">UD i117</strain>
    </source>
</reference>
<organism evidence="2 3">
    <name type="scientific">Brevibacterium epidermidis</name>
    <dbReference type="NCBI Taxonomy" id="1698"/>
    <lineage>
        <taxon>Bacteria</taxon>
        <taxon>Bacillati</taxon>
        <taxon>Actinomycetota</taxon>
        <taxon>Actinomycetes</taxon>
        <taxon>Micrococcales</taxon>
        <taxon>Brevibacteriaceae</taxon>
        <taxon>Brevibacterium</taxon>
    </lineage>
</organism>
<proteinExistence type="predicted"/>
<dbReference type="RefSeq" id="WP_370036990.1">
    <property type="nucleotide sequence ID" value="NZ_JBGBYS010000022.1"/>
</dbReference>
<feature type="domain" description="Restriction endonuclease type IV Mrr" evidence="1">
    <location>
        <begin position="325"/>
        <end position="418"/>
    </location>
</feature>
<dbReference type="Proteomes" id="UP001565435">
    <property type="component" value="Unassembled WGS sequence"/>
</dbReference>
<evidence type="ECO:0000259" key="1">
    <source>
        <dbReference type="Pfam" id="PF04471"/>
    </source>
</evidence>
<evidence type="ECO:0000313" key="2">
    <source>
        <dbReference type="EMBL" id="MEY9260050.1"/>
    </source>
</evidence>
<dbReference type="EMBL" id="JBGBYS010000022">
    <property type="protein sequence ID" value="MEY9260050.1"/>
    <property type="molecule type" value="Genomic_DNA"/>
</dbReference>
<name>A0ABV4ENF8_BREEP</name>
<evidence type="ECO:0000313" key="3">
    <source>
        <dbReference type="Proteomes" id="UP001565435"/>
    </source>
</evidence>
<comment type="caution">
    <text evidence="2">The sequence shown here is derived from an EMBL/GenBank/DDBJ whole genome shotgun (WGS) entry which is preliminary data.</text>
</comment>
<dbReference type="SUPFAM" id="SSF52980">
    <property type="entry name" value="Restriction endonuclease-like"/>
    <property type="match status" value="1"/>
</dbReference>
<dbReference type="InterPro" id="IPR007560">
    <property type="entry name" value="Restrct_endonuc_IV_Mrr"/>
</dbReference>
<accession>A0ABV4ENF8</accession>